<comment type="caution">
    <text evidence="2">The sequence shown here is derived from an EMBL/GenBank/DDBJ whole genome shotgun (WGS) entry which is preliminary data.</text>
</comment>
<dbReference type="SUPFAM" id="SSF50475">
    <property type="entry name" value="FMN-binding split barrel"/>
    <property type="match status" value="1"/>
</dbReference>
<evidence type="ECO:0000313" key="3">
    <source>
        <dbReference type="Proteomes" id="UP000295371"/>
    </source>
</evidence>
<dbReference type="OrthoDB" id="3394673at2"/>
<dbReference type="Pfam" id="PF01613">
    <property type="entry name" value="Flavin_Reduct"/>
    <property type="match status" value="1"/>
</dbReference>
<dbReference type="InterPro" id="IPR002563">
    <property type="entry name" value="Flavin_Rdtase-like_dom"/>
</dbReference>
<dbReference type="Proteomes" id="UP000295371">
    <property type="component" value="Unassembled WGS sequence"/>
</dbReference>
<accession>A0A4R7J764</accession>
<evidence type="ECO:0000259" key="1">
    <source>
        <dbReference type="SMART" id="SM00903"/>
    </source>
</evidence>
<keyword evidence="3" id="KW-1185">Reference proteome</keyword>
<reference evidence="2 3" key="1">
    <citation type="submission" date="2019-03" db="EMBL/GenBank/DDBJ databases">
        <title>Genomic Encyclopedia of Archaeal and Bacterial Type Strains, Phase II (KMG-II): from individual species to whole genera.</title>
        <authorList>
            <person name="Goeker M."/>
        </authorList>
    </citation>
    <scope>NUCLEOTIDE SEQUENCE [LARGE SCALE GENOMIC DNA]</scope>
    <source>
        <strain evidence="2 3">DSM 24323</strain>
    </source>
</reference>
<gene>
    <name evidence="2" type="ORF">CLV29_0662</name>
</gene>
<dbReference type="InterPro" id="IPR012349">
    <property type="entry name" value="Split_barrel_FMN-bd"/>
</dbReference>
<proteinExistence type="predicted"/>
<dbReference type="SMART" id="SM00903">
    <property type="entry name" value="Flavin_Reduct"/>
    <property type="match status" value="1"/>
</dbReference>
<dbReference type="RefSeq" id="WP_133753634.1">
    <property type="nucleotide sequence ID" value="NZ_CP171129.1"/>
</dbReference>
<protein>
    <submittedName>
        <fullName evidence="2">Flavin reductase (DIM6/NTAB) family NADH-FMN oxidoreductase RutF</fullName>
    </submittedName>
</protein>
<name>A0A4R7J764_9ACTN</name>
<dbReference type="AlphaFoldDB" id="A0A4R7J764"/>
<dbReference type="Gene3D" id="2.30.110.10">
    <property type="entry name" value="Electron Transport, Fmn-binding Protein, Chain A"/>
    <property type="match status" value="1"/>
</dbReference>
<organism evidence="2 3">
    <name type="scientific">Naumannella halotolerans</name>
    <dbReference type="NCBI Taxonomy" id="993414"/>
    <lineage>
        <taxon>Bacteria</taxon>
        <taxon>Bacillati</taxon>
        <taxon>Actinomycetota</taxon>
        <taxon>Actinomycetes</taxon>
        <taxon>Propionibacteriales</taxon>
        <taxon>Propionibacteriaceae</taxon>
        <taxon>Naumannella</taxon>
    </lineage>
</organism>
<dbReference type="EMBL" id="SOAW01000001">
    <property type="protein sequence ID" value="TDT33065.1"/>
    <property type="molecule type" value="Genomic_DNA"/>
</dbReference>
<dbReference type="GO" id="GO:0010181">
    <property type="term" value="F:FMN binding"/>
    <property type="evidence" value="ECO:0007669"/>
    <property type="project" value="InterPro"/>
</dbReference>
<dbReference type="GO" id="GO:0016646">
    <property type="term" value="F:oxidoreductase activity, acting on the CH-NH group of donors, NAD or NADP as acceptor"/>
    <property type="evidence" value="ECO:0007669"/>
    <property type="project" value="UniProtKB-ARBA"/>
</dbReference>
<feature type="domain" description="Flavin reductase like" evidence="1">
    <location>
        <begin position="23"/>
        <end position="172"/>
    </location>
</feature>
<sequence length="172" mass="18370">MSIHPEHPFATPEGLRDPIRRLRGRLAQPVSIWSVGELGARPEGWTISSMLVAEGDPPEVIGLLDPDSDLADLLGDADSEVRVCVTLLAEPQATVAEVFARLAPSPGGPFRTGDWTDSPHGPRLDGAAGWLGVRLRRDAVTAGWSLLLRGTVESAELGPGVPLFHLRGAYRS</sequence>
<evidence type="ECO:0000313" key="2">
    <source>
        <dbReference type="EMBL" id="TDT33065.1"/>
    </source>
</evidence>